<reference evidence="1" key="1">
    <citation type="submission" date="2023-08" db="EMBL/GenBank/DDBJ databases">
        <authorList>
            <person name="Alioto T."/>
            <person name="Alioto T."/>
            <person name="Gomez Garrido J."/>
        </authorList>
    </citation>
    <scope>NUCLEOTIDE SEQUENCE</scope>
</reference>
<protein>
    <submittedName>
        <fullName evidence="1">Uncharacterized protein</fullName>
    </submittedName>
</protein>
<evidence type="ECO:0000313" key="2">
    <source>
        <dbReference type="Proteomes" id="UP001162480"/>
    </source>
</evidence>
<accession>A0AA36B9E4</accession>
<proteinExistence type="predicted"/>
<keyword evidence="2" id="KW-1185">Reference proteome</keyword>
<organism evidence="1 2">
    <name type="scientific">Octopus vulgaris</name>
    <name type="common">Common octopus</name>
    <dbReference type="NCBI Taxonomy" id="6645"/>
    <lineage>
        <taxon>Eukaryota</taxon>
        <taxon>Metazoa</taxon>
        <taxon>Spiralia</taxon>
        <taxon>Lophotrochozoa</taxon>
        <taxon>Mollusca</taxon>
        <taxon>Cephalopoda</taxon>
        <taxon>Coleoidea</taxon>
        <taxon>Octopodiformes</taxon>
        <taxon>Octopoda</taxon>
        <taxon>Incirrata</taxon>
        <taxon>Octopodidae</taxon>
        <taxon>Octopus</taxon>
    </lineage>
</organism>
<dbReference type="EMBL" id="OX597824">
    <property type="protein sequence ID" value="CAI9730306.1"/>
    <property type="molecule type" value="Genomic_DNA"/>
</dbReference>
<evidence type="ECO:0000313" key="1">
    <source>
        <dbReference type="EMBL" id="CAI9730306.1"/>
    </source>
</evidence>
<name>A0AA36B9E4_OCTVU</name>
<gene>
    <name evidence="1" type="ORF">OCTVUL_1B007692</name>
</gene>
<dbReference type="AlphaFoldDB" id="A0AA36B9E4"/>
<sequence>MVRFSGGASPVADLVVSLAVAENAVSFFDVVVVDLSLVDVVVASAAATEVFEDFPPEWLRCGGKCLAA</sequence>
<dbReference type="Proteomes" id="UP001162480">
    <property type="component" value="Chromosome 11"/>
</dbReference>